<dbReference type="SUPFAM" id="SSF101478">
    <property type="entry name" value="ADP-ribosylglycohydrolase"/>
    <property type="match status" value="1"/>
</dbReference>
<organism evidence="3">
    <name type="scientific">marine metagenome</name>
    <dbReference type="NCBI Taxonomy" id="408172"/>
    <lineage>
        <taxon>unclassified sequences</taxon>
        <taxon>metagenomes</taxon>
        <taxon>ecological metagenomes</taxon>
    </lineage>
</organism>
<dbReference type="PANTHER" id="PTHR16222:SF24">
    <property type="entry name" value="ADP-RIBOSYLHYDROLASE ARH3"/>
    <property type="match status" value="1"/>
</dbReference>
<dbReference type="InterPro" id="IPR005502">
    <property type="entry name" value="Ribosyl_crysJ1"/>
</dbReference>
<name>A0A382ZWL0_9ZZZZ</name>
<dbReference type="AlphaFoldDB" id="A0A382ZWL0"/>
<reference evidence="3" key="1">
    <citation type="submission" date="2018-05" db="EMBL/GenBank/DDBJ databases">
        <authorList>
            <person name="Lanie J.A."/>
            <person name="Ng W.-L."/>
            <person name="Kazmierczak K.M."/>
            <person name="Andrzejewski T.M."/>
            <person name="Davidsen T.M."/>
            <person name="Wayne K.J."/>
            <person name="Tettelin H."/>
            <person name="Glass J.I."/>
            <person name="Rusch D."/>
            <person name="Podicherti R."/>
            <person name="Tsui H.-C.T."/>
            <person name="Winkler M.E."/>
        </authorList>
    </citation>
    <scope>NUCLEOTIDE SEQUENCE</scope>
</reference>
<dbReference type="InterPro" id="IPR050792">
    <property type="entry name" value="ADP-ribosylglycohydrolase"/>
</dbReference>
<evidence type="ECO:0000256" key="1">
    <source>
        <dbReference type="ARBA" id="ARBA00010702"/>
    </source>
</evidence>
<dbReference type="PANTHER" id="PTHR16222">
    <property type="entry name" value="ADP-RIBOSYLGLYCOHYDROLASE"/>
    <property type="match status" value="1"/>
</dbReference>
<dbReference type="EMBL" id="UINC01187214">
    <property type="protein sequence ID" value="SVD99821.1"/>
    <property type="molecule type" value="Genomic_DNA"/>
</dbReference>
<dbReference type="Pfam" id="PF03747">
    <property type="entry name" value="ADP_ribosyl_GH"/>
    <property type="match status" value="1"/>
</dbReference>
<proteinExistence type="inferred from homology"/>
<evidence type="ECO:0008006" key="4">
    <source>
        <dbReference type="Google" id="ProtNLM"/>
    </source>
</evidence>
<gene>
    <name evidence="3" type="ORF">METZ01_LOCUS452675</name>
</gene>
<dbReference type="InterPro" id="IPR036705">
    <property type="entry name" value="Ribosyl_crysJ1_sf"/>
</dbReference>
<evidence type="ECO:0000256" key="2">
    <source>
        <dbReference type="ARBA" id="ARBA00022801"/>
    </source>
</evidence>
<dbReference type="Gene3D" id="1.10.4080.10">
    <property type="entry name" value="ADP-ribosylation/Crystallin J1"/>
    <property type="match status" value="1"/>
</dbReference>
<comment type="similarity">
    <text evidence="1">Belongs to the ADP-ribosylglycohydrolase family.</text>
</comment>
<accession>A0A382ZWL0</accession>
<sequence>MTDLSVTERVLGGLWGAVVGDALGVPVEFQSREQLRQNPVQDIRGYGTYHQPAGTWSDDSSLMLCTVEGLADGFDTGRLGMLFTRWLNQAHWTPWEQVFDVGGTTLMAINRLSQGVEPEQAGLIDENSNGNGSLMRILPVALRYFDLPSEELLDHAHRASALTHRHVRGQMACGFYCTMVSALLQGADKIEAYLQAIRATKPV</sequence>
<protein>
    <recommendedName>
        <fullName evidence="4">ADP-ribosylglycohydrolase</fullName>
    </recommendedName>
</protein>
<evidence type="ECO:0000313" key="3">
    <source>
        <dbReference type="EMBL" id="SVD99821.1"/>
    </source>
</evidence>
<keyword evidence="2" id="KW-0378">Hydrolase</keyword>
<dbReference type="GO" id="GO:0016787">
    <property type="term" value="F:hydrolase activity"/>
    <property type="evidence" value="ECO:0007669"/>
    <property type="project" value="UniProtKB-KW"/>
</dbReference>